<keyword evidence="8" id="KW-1185">Reference proteome</keyword>
<reference evidence="7 8" key="1">
    <citation type="submission" date="2017-06" db="EMBL/GenBank/DDBJ databases">
        <title>Complete Genome Sequence of the Soil Carbazole-Degrading Bacterium Nocardioides aromaticivorans IC177.</title>
        <authorList>
            <person name="Vejarano F."/>
            <person name="Suzuki-Minakuchi C."/>
            <person name="Ohtsubo Y."/>
            <person name="Tsuda M."/>
            <person name="Okada K."/>
            <person name="Nojiri H."/>
        </authorList>
    </citation>
    <scope>NUCLEOTIDE SEQUENCE [LARGE SCALE GENOMIC DNA]</scope>
    <source>
        <strain evidence="7 8">IC177</strain>
    </source>
</reference>
<comment type="similarity">
    <text evidence="2 6">Belongs to the FPP/GGPP synthase family.</text>
</comment>
<evidence type="ECO:0000313" key="7">
    <source>
        <dbReference type="EMBL" id="QSR24940.1"/>
    </source>
</evidence>
<keyword evidence="4" id="KW-0479">Metal-binding</keyword>
<evidence type="ECO:0000256" key="5">
    <source>
        <dbReference type="ARBA" id="ARBA00022842"/>
    </source>
</evidence>
<evidence type="ECO:0000256" key="2">
    <source>
        <dbReference type="ARBA" id="ARBA00006706"/>
    </source>
</evidence>
<gene>
    <name evidence="7" type="ORF">CFH99_04830</name>
</gene>
<evidence type="ECO:0000256" key="1">
    <source>
        <dbReference type="ARBA" id="ARBA00001946"/>
    </source>
</evidence>
<dbReference type="InterPro" id="IPR033749">
    <property type="entry name" value="Polyprenyl_synt_CS"/>
</dbReference>
<evidence type="ECO:0000256" key="6">
    <source>
        <dbReference type="RuleBase" id="RU004466"/>
    </source>
</evidence>
<protein>
    <recommendedName>
        <fullName evidence="9">Polyprenyl synthetase family protein</fullName>
    </recommendedName>
</protein>
<dbReference type="InterPro" id="IPR000092">
    <property type="entry name" value="Polyprenyl_synt"/>
</dbReference>
<dbReference type="SFLD" id="SFLDS00005">
    <property type="entry name" value="Isoprenoid_Synthase_Type_I"/>
    <property type="match status" value="1"/>
</dbReference>
<accession>A0ABX7PGZ0</accession>
<dbReference type="Pfam" id="PF00348">
    <property type="entry name" value="polyprenyl_synt"/>
    <property type="match status" value="1"/>
</dbReference>
<dbReference type="PANTHER" id="PTHR12001:SF85">
    <property type="entry name" value="SHORT CHAIN ISOPRENYL DIPHOSPHATE SYNTHASE"/>
    <property type="match status" value="1"/>
</dbReference>
<comment type="cofactor">
    <cofactor evidence="1">
        <name>Mg(2+)</name>
        <dbReference type="ChEBI" id="CHEBI:18420"/>
    </cofactor>
</comment>
<proteinExistence type="inferred from homology"/>
<keyword evidence="5" id="KW-0460">Magnesium</keyword>
<dbReference type="PANTHER" id="PTHR12001">
    <property type="entry name" value="GERANYLGERANYL PYROPHOSPHATE SYNTHASE"/>
    <property type="match status" value="1"/>
</dbReference>
<dbReference type="Proteomes" id="UP000662818">
    <property type="component" value="Chromosome"/>
</dbReference>
<evidence type="ECO:0008006" key="9">
    <source>
        <dbReference type="Google" id="ProtNLM"/>
    </source>
</evidence>
<dbReference type="Gene3D" id="1.10.600.10">
    <property type="entry name" value="Farnesyl Diphosphate Synthase"/>
    <property type="match status" value="1"/>
</dbReference>
<dbReference type="SUPFAM" id="SSF48576">
    <property type="entry name" value="Terpenoid synthases"/>
    <property type="match status" value="1"/>
</dbReference>
<dbReference type="InterPro" id="IPR008949">
    <property type="entry name" value="Isoprenoid_synthase_dom_sf"/>
</dbReference>
<evidence type="ECO:0000256" key="3">
    <source>
        <dbReference type="ARBA" id="ARBA00022679"/>
    </source>
</evidence>
<dbReference type="EMBL" id="CP022295">
    <property type="protein sequence ID" value="QSR24940.1"/>
    <property type="molecule type" value="Genomic_DNA"/>
</dbReference>
<name>A0ABX7PGZ0_9ACTN</name>
<organism evidence="7 8">
    <name type="scientific">Nocardioides aromaticivorans</name>
    <dbReference type="NCBI Taxonomy" id="200618"/>
    <lineage>
        <taxon>Bacteria</taxon>
        <taxon>Bacillati</taxon>
        <taxon>Actinomycetota</taxon>
        <taxon>Actinomycetes</taxon>
        <taxon>Propionibacteriales</taxon>
        <taxon>Nocardioidaceae</taxon>
        <taxon>Nocardioides</taxon>
    </lineage>
</organism>
<evidence type="ECO:0000256" key="4">
    <source>
        <dbReference type="ARBA" id="ARBA00022723"/>
    </source>
</evidence>
<keyword evidence="3 6" id="KW-0808">Transferase</keyword>
<evidence type="ECO:0000313" key="8">
    <source>
        <dbReference type="Proteomes" id="UP000662818"/>
    </source>
</evidence>
<sequence length="322" mass="33175">MMVDDVLGAVRERLRTPPSCGVAGLDRVVADALRPGKLLRPGLVVGSAAAAGAGLADRALRHRVVLAAEAMELLHVATLVHDDIIDGSPLRRGRPSVVASAGVASALVVGDLLLARGALAAAGAAPNGPLVWARALACMARGQLLEADLRGAPSVEAHREYAALKTAELFRASAEIGALAVDAEPDVVRAHGEFGLHFGIAFQHVDDLLDVVGDPARTGKPAGLDAANGVPTTAALLLEASSTGGLATLVAAELEDASASLPPGRGSAELRAWAADALRRTLHAADDRPRRTLVQLSAVLDRFEHDIHPVRETTPCTPTPVL</sequence>
<dbReference type="PROSITE" id="PS00723">
    <property type="entry name" value="POLYPRENYL_SYNTHASE_1"/>
    <property type="match status" value="1"/>
</dbReference>